<reference evidence="2 3" key="1">
    <citation type="submission" date="2023-11" db="EMBL/GenBank/DDBJ databases">
        <title>An acidophilic fungus is an integral part of prey digestion in a carnivorous sundew plant.</title>
        <authorList>
            <person name="Tsai I.J."/>
        </authorList>
    </citation>
    <scope>NUCLEOTIDE SEQUENCE [LARGE SCALE GENOMIC DNA]</scope>
    <source>
        <strain evidence="2">169a</strain>
    </source>
</reference>
<dbReference type="GO" id="GO:0005739">
    <property type="term" value="C:mitochondrion"/>
    <property type="evidence" value="ECO:0007669"/>
    <property type="project" value="GOC"/>
</dbReference>
<dbReference type="GO" id="GO:0006122">
    <property type="term" value="P:mitochondrial electron transport, ubiquinol to cytochrome c"/>
    <property type="evidence" value="ECO:0007669"/>
    <property type="project" value="InterPro"/>
</dbReference>
<accession>A0AAQ3RAI0</accession>
<organism evidence="2 3">
    <name type="scientific">Acrodontium crateriforme</name>
    <dbReference type="NCBI Taxonomy" id="150365"/>
    <lineage>
        <taxon>Eukaryota</taxon>
        <taxon>Fungi</taxon>
        <taxon>Dikarya</taxon>
        <taxon>Ascomycota</taxon>
        <taxon>Pezizomycotina</taxon>
        <taxon>Dothideomycetes</taxon>
        <taxon>Dothideomycetidae</taxon>
        <taxon>Mycosphaerellales</taxon>
        <taxon>Teratosphaeriaceae</taxon>
        <taxon>Acrodontium</taxon>
    </lineage>
</organism>
<feature type="transmembrane region" description="Helical" evidence="1">
    <location>
        <begin position="55"/>
        <end position="77"/>
    </location>
</feature>
<evidence type="ECO:0000256" key="1">
    <source>
        <dbReference type="SAM" id="Phobius"/>
    </source>
</evidence>
<dbReference type="PANTHER" id="PTHR28254">
    <property type="entry name" value="CYTOCHROME B-C1 COMPLEX SUBUNIT 10"/>
    <property type="match status" value="1"/>
</dbReference>
<proteinExistence type="predicted"/>
<gene>
    <name evidence="2" type="ORF">R9X50_00713300</name>
</gene>
<dbReference type="Proteomes" id="UP001303373">
    <property type="component" value="Chromosome 12"/>
</dbReference>
<sequence>MQRTLIRRAQYGLQSGGAGGVQPWRQRVGYKNFKSQYGPQYKIGRHIYGWNAKSLINAGFLAGGFGAAAGIFALFFFGGVPRVQRDILQKLPLIGGYFVHEIAPEDNPF</sequence>
<dbReference type="EMBL" id="CP138591">
    <property type="protein sequence ID" value="WPH04244.1"/>
    <property type="molecule type" value="Genomic_DNA"/>
</dbReference>
<keyword evidence="1" id="KW-0472">Membrane</keyword>
<evidence type="ECO:0000313" key="2">
    <source>
        <dbReference type="EMBL" id="WPH04244.1"/>
    </source>
</evidence>
<keyword evidence="1" id="KW-0812">Transmembrane</keyword>
<protein>
    <submittedName>
        <fullName evidence="2">Uncharacterized protein</fullName>
    </submittedName>
</protein>
<dbReference type="Pfam" id="PF09796">
    <property type="entry name" value="QCR10"/>
    <property type="match status" value="1"/>
</dbReference>
<keyword evidence="3" id="KW-1185">Reference proteome</keyword>
<dbReference type="AlphaFoldDB" id="A0AAQ3RAI0"/>
<evidence type="ECO:0000313" key="3">
    <source>
        <dbReference type="Proteomes" id="UP001303373"/>
    </source>
</evidence>
<name>A0AAQ3RAI0_9PEZI</name>
<keyword evidence="1" id="KW-1133">Transmembrane helix</keyword>
<dbReference type="PANTHER" id="PTHR28254:SF1">
    <property type="entry name" value="CYTOCHROME B-C1 COMPLEX SUBUNIT 10, MITOCHONDRIAL"/>
    <property type="match status" value="1"/>
</dbReference>
<dbReference type="InterPro" id="IPR019182">
    <property type="entry name" value="Cytochrome_b-c1_su10_fun"/>
</dbReference>